<sequence length="263" mass="29742">MPYFEYLRKPNRVCRVHSVSFAGHPTRGTIIFPVESRFLLVASRISSTNCLAEFFLFIYYLTREIIKKMQTPMLIFCCNIALVIFSIAGLCLTSSIFDFIVVSKLYYTVPDHKVLINPRLAFWLFPSSSASLLISFSSLIFLSAGQRIHKFAVDNQMVLSFFHAAIMCFACILSSYVSFICAQNANDISGYAVFATPAQFQLASAWYFIRLRALVVVSIVQSLLNGIIVSALYLGINCKYRTFVQLSEKATHPDIVERTTYFA</sequence>
<evidence type="ECO:0000313" key="2">
    <source>
        <dbReference type="EMBL" id="ULT89905.1"/>
    </source>
</evidence>
<protein>
    <submittedName>
        <fullName evidence="2">Uncharacterized protein</fullName>
    </submittedName>
</protein>
<keyword evidence="1" id="KW-0472">Membrane</keyword>
<dbReference type="AlphaFoldDB" id="A0AAE9A5B0"/>
<feature type="transmembrane region" description="Helical" evidence="1">
    <location>
        <begin position="214"/>
        <end position="236"/>
    </location>
</feature>
<dbReference type="EMBL" id="CP090895">
    <property type="protein sequence ID" value="ULT89905.1"/>
    <property type="molecule type" value="Genomic_DNA"/>
</dbReference>
<feature type="transmembrane region" description="Helical" evidence="1">
    <location>
        <begin position="120"/>
        <end position="145"/>
    </location>
</feature>
<keyword evidence="1" id="KW-0812">Transmembrane</keyword>
<feature type="transmembrane region" description="Helical" evidence="1">
    <location>
        <begin position="188"/>
        <end position="209"/>
    </location>
</feature>
<gene>
    <name evidence="2" type="ORF">L3Y34_008360</name>
</gene>
<feature type="transmembrane region" description="Helical" evidence="1">
    <location>
        <begin position="73"/>
        <end position="100"/>
    </location>
</feature>
<name>A0AAE9A5B0_CAEBR</name>
<feature type="transmembrane region" description="Helical" evidence="1">
    <location>
        <begin position="38"/>
        <end position="61"/>
    </location>
</feature>
<evidence type="ECO:0000313" key="3">
    <source>
        <dbReference type="Proteomes" id="UP000827892"/>
    </source>
</evidence>
<feature type="transmembrane region" description="Helical" evidence="1">
    <location>
        <begin position="157"/>
        <end position="176"/>
    </location>
</feature>
<accession>A0AAE9A5B0</accession>
<dbReference type="Proteomes" id="UP000827892">
    <property type="component" value="Chromosome V"/>
</dbReference>
<organism evidence="2 3">
    <name type="scientific">Caenorhabditis briggsae</name>
    <dbReference type="NCBI Taxonomy" id="6238"/>
    <lineage>
        <taxon>Eukaryota</taxon>
        <taxon>Metazoa</taxon>
        <taxon>Ecdysozoa</taxon>
        <taxon>Nematoda</taxon>
        <taxon>Chromadorea</taxon>
        <taxon>Rhabditida</taxon>
        <taxon>Rhabditina</taxon>
        <taxon>Rhabditomorpha</taxon>
        <taxon>Rhabditoidea</taxon>
        <taxon>Rhabditidae</taxon>
        <taxon>Peloderinae</taxon>
        <taxon>Caenorhabditis</taxon>
    </lineage>
</organism>
<evidence type="ECO:0000256" key="1">
    <source>
        <dbReference type="SAM" id="Phobius"/>
    </source>
</evidence>
<keyword evidence="1" id="KW-1133">Transmembrane helix</keyword>
<reference evidence="2 3" key="1">
    <citation type="submission" date="2022-02" db="EMBL/GenBank/DDBJ databases">
        <title>Chromosome-level reference genomes for two strains of Caenorhabditis briggsae: an improved platform for comparative genomics.</title>
        <authorList>
            <person name="Stevens L."/>
            <person name="Andersen E.C."/>
        </authorList>
    </citation>
    <scope>NUCLEOTIDE SEQUENCE [LARGE SCALE GENOMIC DNA]</scope>
    <source>
        <strain evidence="2">QX1410_ONT</strain>
        <tissue evidence="2">Whole-organism</tissue>
    </source>
</reference>
<proteinExistence type="predicted"/>